<dbReference type="SMART" id="SM00119">
    <property type="entry name" value="HECTc"/>
    <property type="match status" value="1"/>
</dbReference>
<organism evidence="7">
    <name type="scientific">Mesocestoides corti</name>
    <name type="common">Flatworm</name>
    <dbReference type="NCBI Taxonomy" id="53468"/>
    <lineage>
        <taxon>Eukaryota</taxon>
        <taxon>Metazoa</taxon>
        <taxon>Spiralia</taxon>
        <taxon>Lophotrochozoa</taxon>
        <taxon>Platyhelminthes</taxon>
        <taxon>Cestoda</taxon>
        <taxon>Eucestoda</taxon>
        <taxon>Cyclophyllidea</taxon>
        <taxon>Mesocestoididae</taxon>
        <taxon>Mesocestoides</taxon>
    </lineage>
</organism>
<feature type="compositionally biased region" description="Basic and acidic residues" evidence="5">
    <location>
        <begin position="1452"/>
        <end position="1466"/>
    </location>
</feature>
<evidence type="ECO:0000313" key="7">
    <source>
        <dbReference type="WBParaSite" id="MCU_005441-RA"/>
    </source>
</evidence>
<feature type="compositionally biased region" description="Polar residues" evidence="5">
    <location>
        <begin position="357"/>
        <end position="366"/>
    </location>
</feature>
<dbReference type="PROSITE" id="PS50237">
    <property type="entry name" value="HECT"/>
    <property type="match status" value="1"/>
</dbReference>
<dbReference type="InterPro" id="IPR051625">
    <property type="entry name" value="Signaling_Regulatory_Domain"/>
</dbReference>
<feature type="repeat" description="RCC1" evidence="4">
    <location>
        <begin position="2120"/>
        <end position="2180"/>
    </location>
</feature>
<dbReference type="Gene3D" id="3.30.2410.10">
    <property type="entry name" value="Hect, E3 ligase catalytic domain"/>
    <property type="match status" value="1"/>
</dbReference>
<feature type="region of interest" description="Disordered" evidence="5">
    <location>
        <begin position="1424"/>
        <end position="1477"/>
    </location>
</feature>
<feature type="region of interest" description="Disordered" evidence="5">
    <location>
        <begin position="852"/>
        <end position="902"/>
    </location>
</feature>
<feature type="repeat" description="RCC1" evidence="4">
    <location>
        <begin position="1130"/>
        <end position="1182"/>
    </location>
</feature>
<dbReference type="Gene3D" id="2.130.10.30">
    <property type="entry name" value="Regulator of chromosome condensation 1/beta-lactamase-inhibitor protein II"/>
    <property type="match status" value="4"/>
</dbReference>
<feature type="repeat" description="RCC1" evidence="4">
    <location>
        <begin position="1025"/>
        <end position="1075"/>
    </location>
</feature>
<evidence type="ECO:0000259" key="6">
    <source>
        <dbReference type="PROSITE" id="PS50237"/>
    </source>
</evidence>
<feature type="repeat" description="RCC1" evidence="4">
    <location>
        <begin position="1235"/>
        <end position="1293"/>
    </location>
</feature>
<sequence length="3065" mass="332655">GSSSALTSSSGRNGNPQDACIVTGILEEIVTLMRRLVFSDVSDWWRDGGLRVGMLSSLTDDSSNWLQLTAVCVFLSGLDERPYLGSLVHFATEACRQYGVVTGLAPAASEHDADSEDLRVYVLPVDPLSSDSSGQSTSDEKRVCGVFGVVEGAVACPLASVVRVILFPNPLAKIIELEQNTSPNELLRPLAKFVGSVIFADSHLSLSEILNLDRKLERQGEIPLLSSFLLRVLEGFSAEVQAALIKHAPDFNPADPLRAPSPSLARFLDFVRLFDAPSGTAGVASTVVHLAKRICTLALQPTGLRVEGVSRISGLAARDDCVKCLCLAVEASLLSHTLPRLSESHRGAGDPKEASVSPCNSTSESSLFRLPAPISQLLQMGFRVRDILTAVEYLGGPSTSQMAALLQTAALTNTSVPHLSQPLPKLDSLIDFLLMKPNFGDNLEEEDNFEANWIEDCKRILDNRNNDDGGHRLFNLDLDVDDVPCEFIKGLDDAQVRVAFDAMLGLEEERNDPSHRRGAGSRRTSLEGPGRRTMEQLIEYDPIVAVARHTAVPFREELPRRHARSPAASTSTLRLEAEEEEEPGRCSHGRLRASCLLCEDQALGRTAVSPQSRGRRISKSTRQDLSVLPSQSSSSPAVSAPLSDQRRSAEPQVGDRVCITASEPLWGWGKVQRGSVGVVTDSLCVDADFEFPRPLSPSEVNPKNGRVRIIQVHFPEQPSWTGLVSEVCLHRGDMTSTRSYTGDSIATTEVEASTKNWNEDDEDDPFSLANPILCNDHPCGIPTMSSSSSPHCGHNHPLATCLVNIWQMSVGHLEPVTPLDRSWMSHLISTARQNVKLLAAWRAEREAPLWGSPRMSQDEAKDVPTPSVASGTKSRTSFSRHTRRWPVEETDNDKSQTKELLTSSAPHPGDVYVWGLNDRDQLGGPRDSKIKSPVLNPSLCDLKPAQIVGGSKCLFIVTEAGEVYACGDTSCGKLGLGESALGPTQSESSPLATPRRLVGCLGGHRVVKIAAHSGSRHALALTAEGRVFAWGEGTAGQLGVGTQDNHSSPQPVTGIDAFVVDVAVGSCYSAAVTAGGELFTWGQGKSGRLGHGDTEDRLVPTMVRALEPHQVLQVACGSRDAQTLALTADGNVWAWGDGEFGKLGLGHTDTCLTPTPIRAFVHHPPIVFIACGAQFSVALSCIGTVFTWGKADCYRLGHGDFTHVYIPAVVRALSSHRIVQVAVGALHCLAVDANNKVYSWGDNDHGQLGNGLALINKTPSLVADLPHLASDSVHHASYRVACGSSHSVAYLSSNVALSHTAVRIDATRALSSEGLSPPPQWTFSGFVDAPRGMLGHVYTARVLSQALNSERREDIAVLLAALDKGIRWRPLPFQSPVRDPLGFSYLDLIDVSEENELNCATGAGQGNSSTSVSSTATHQLYHRAPLASPGPSHSSASSSYSDDSPGNTGPRGVRERELRAPCDQPHRAGGHTFTPPRDPVLLGGVPIRVGAGLGVALSPLEQSVGRLVAGTKATTTNASDITRLVFKAAKVSVARNLMNALVFWLCMQSARNEPTAAAPNTSKTTSPPEVEQSQGLQFADWLDSRFLVQWLDLVRLHLPLHSPLPWRHRPGEPVGSAAALLRLHVHWIMRSMQVLPGLQSTLRAYCLLDVDAFANLLTTLPSDGPSSRHLTSSPREFALLASKGTGLVLESTVGTRPHHFSVNPDVFTLMVPNTQIAEMFLLCDTSMGSPRGALQWLMSLARLAYSLGPGELPDGDRQSSRRRDTVLPFLMRVRVWASGALLYALRSSPPRVTSNLRDILLLLGGGRVDADSQSSVPPKLPDDTVSREEVAFRLGWFLDCLPAFISDQYEYERFLVEDGHQLNYSVYLARTILIALELGLDRTPHLESWFSTGTSLASKSAGYTMKSLKVAATAPAREALCGWDWLSRLIQCLRLLDNFVQRRPLCEKTLETLEAHFPEGVFPGAQEAKQGENGPKERTYADPQLFGLTEDTQLVSWVRMHPDDWQDCWPSYRDRVLAFGLNDSGQLGGLRGHVVRTPCFVVRLSEIRPVSIVAGLLTLFVVNEDGKVFASGYAYNDRLGVPMNGCAYHLVPVKKLDKTRIVKVSVHPCGQHCLALDADGVVYSWGTQTHGRLGNSGFYHSRVGPRIVALKPSTDSIPRKSFRVVDICAGYASSAAITASGEVYTWGHGLYGALGHGEFKNQRQPRLVEALKGHRVTQIACAGAETPTLAVTPDEDAVWQWGNVGFVKTRQQEQQALHAMTSTPARIPALQNQGIIHVANGGKFCVALSKYGTVYTWGENGEALGHCACTPVYSPRPVGSLANSHIIAISCGLSHCLALDNEGKVFSWGSNTFGQLGDGSTTDRAVPQRVATLSRYRAIHVACGSSHSFVFVKGAYATGLVPPLPSHPPRQQFHAIGQKLATRAGLEPASHAHLQLLRNRFLLLCHFAQQVFGAELLDEDHADKEPTELLSLRLKSSLCFGFWSLVTGFVDDGLSTGRLAALLASDRTQQVLVARDVRLDTLARLLLLARKESLFRRYLQATTNPVLPHGPEIQITRLSLARSQRDDAESVQTKISDPRLTVFAQVSRHMLQADEFGIGSFSSLPADRTAEKECRWRQECLSNMLEGDGDSDVLVPRAPAMSVPPQPFFWLPRRVWKVNFIGESVDDFGGGFSDSITELCEELHAPWSGLPVLTPCTPRPSPSASNSESAEMGGFIVNPDCALLAPNWLVFFGCLVGFGVRTGHSLNLRLVQPMWRLLAGHGSGAGLRLADLIDLEAEVGVEGGPVEAGTSTSAGGAFGLFTIAKMTAEELNQSELPFTCLSANRRHTVNLVGYARELASSLHATVDADSLAAVLAVAGLDGALPWSEIRASARRALDSASAGNLTVNSETKLAYIFALLTYRRSEFEPAISLIRRGIAQVLPACIVTLFTGEELEEMVCGAAEISIDALRNVVTYENLAPDDDLVKWFWRILEEMTPVERSLLLRFVWGRSRLPRFASDLRERQFLIQVQSDCRPADIYLPEGSTCMFTLRLPRYSSLEVFRERLTYAIYGCRSIDSDDFVVVQ</sequence>
<feature type="repeat" description="RCC1" evidence="4">
    <location>
        <begin position="1076"/>
        <end position="1127"/>
    </location>
</feature>
<evidence type="ECO:0000256" key="5">
    <source>
        <dbReference type="SAM" id="MobiDB-lite"/>
    </source>
</evidence>
<dbReference type="InterPro" id="IPR009091">
    <property type="entry name" value="RCC1/BLIP-II"/>
</dbReference>
<feature type="repeat" description="RCC1" evidence="4">
    <location>
        <begin position="961"/>
        <end position="1024"/>
    </location>
</feature>
<feature type="repeat" description="RCC1" evidence="4">
    <location>
        <begin position="909"/>
        <end position="960"/>
    </location>
</feature>
<dbReference type="InterPro" id="IPR000569">
    <property type="entry name" value="HECT_dom"/>
</dbReference>
<dbReference type="PROSITE" id="PS50012">
    <property type="entry name" value="RCC1_3"/>
    <property type="match status" value="12"/>
</dbReference>
<dbReference type="InterPro" id="IPR000408">
    <property type="entry name" value="Reg_chr_condens"/>
</dbReference>
<evidence type="ECO:0000256" key="4">
    <source>
        <dbReference type="PROSITE-ProRule" id="PRU00235"/>
    </source>
</evidence>
<accession>A0A5K3F4F8</accession>
<dbReference type="SUPFAM" id="SSF56204">
    <property type="entry name" value="Hect, E3 ligase catalytic domain"/>
    <property type="match status" value="1"/>
</dbReference>
<dbReference type="WBParaSite" id="MCU_005441-RA">
    <property type="protein sequence ID" value="MCU_005441-RA"/>
    <property type="gene ID" value="MCU_005441"/>
</dbReference>
<dbReference type="Pfam" id="PF00415">
    <property type="entry name" value="RCC1"/>
    <property type="match status" value="3"/>
</dbReference>
<feature type="domain" description="HECT" evidence="6">
    <location>
        <begin position="2657"/>
        <end position="3064"/>
    </location>
</feature>
<feature type="region of interest" description="Disordered" evidence="5">
    <location>
        <begin position="341"/>
        <end position="366"/>
    </location>
</feature>
<feature type="repeat" description="RCC1" evidence="4">
    <location>
        <begin position="2292"/>
        <end position="2342"/>
    </location>
</feature>
<feature type="compositionally biased region" description="Low complexity" evidence="5">
    <location>
        <begin position="623"/>
        <end position="643"/>
    </location>
</feature>
<keyword evidence="1" id="KW-0677">Repeat</keyword>
<feature type="active site" description="Glycyl thioester intermediate" evidence="3">
    <location>
        <position position="3027"/>
    </location>
</feature>
<feature type="repeat" description="RCC1" evidence="4">
    <location>
        <begin position="2343"/>
        <end position="2394"/>
    </location>
</feature>
<reference evidence="7" key="1">
    <citation type="submission" date="2019-11" db="UniProtKB">
        <authorList>
            <consortium name="WormBaseParasite"/>
        </authorList>
    </citation>
    <scope>IDENTIFICATION</scope>
</reference>
<dbReference type="PANTHER" id="PTHR22872:SF2">
    <property type="entry name" value="INHIBITOR OF BRUTON TYROSINE KINASE"/>
    <property type="match status" value="1"/>
</dbReference>
<dbReference type="GO" id="GO:0004842">
    <property type="term" value="F:ubiquitin-protein transferase activity"/>
    <property type="evidence" value="ECO:0007669"/>
    <property type="project" value="InterPro"/>
</dbReference>
<keyword evidence="2 3" id="KW-0833">Ubl conjugation pathway</keyword>
<feature type="compositionally biased region" description="Polar residues" evidence="5">
    <location>
        <begin position="867"/>
        <end position="877"/>
    </location>
</feature>
<evidence type="ECO:0000256" key="3">
    <source>
        <dbReference type="PROSITE-ProRule" id="PRU00104"/>
    </source>
</evidence>
<dbReference type="PANTHER" id="PTHR22872">
    <property type="entry name" value="BTK-BINDING PROTEIN-RELATED"/>
    <property type="match status" value="1"/>
</dbReference>
<feature type="repeat" description="RCC1" evidence="4">
    <location>
        <begin position="1183"/>
        <end position="1234"/>
    </location>
</feature>
<dbReference type="InterPro" id="IPR035983">
    <property type="entry name" value="Hect_E3_ubiquitin_ligase"/>
</dbReference>
<dbReference type="Pfam" id="PF25390">
    <property type="entry name" value="WD40_RLD"/>
    <property type="match status" value="2"/>
</dbReference>
<feature type="compositionally biased region" description="Basic and acidic residues" evidence="5">
    <location>
        <begin position="342"/>
        <end position="353"/>
    </location>
</feature>
<feature type="region of interest" description="Disordered" evidence="5">
    <location>
        <begin position="557"/>
        <end position="586"/>
    </location>
</feature>
<dbReference type="PRINTS" id="PR00633">
    <property type="entry name" value="RCCNDNSATION"/>
</dbReference>
<dbReference type="SUPFAM" id="SSF50985">
    <property type="entry name" value="RCC1/BLIP-II"/>
    <property type="match status" value="2"/>
</dbReference>
<feature type="region of interest" description="Disordered" evidence="5">
    <location>
        <begin position="509"/>
        <end position="533"/>
    </location>
</feature>
<dbReference type="Pfam" id="PF00632">
    <property type="entry name" value="HECT"/>
    <property type="match status" value="1"/>
</dbReference>
<feature type="repeat" description="RCC1" evidence="4">
    <location>
        <begin position="2181"/>
        <end position="2232"/>
    </location>
</feature>
<evidence type="ECO:0000256" key="1">
    <source>
        <dbReference type="ARBA" id="ARBA00022737"/>
    </source>
</evidence>
<name>A0A5K3F4F8_MESCO</name>
<dbReference type="InterPro" id="IPR058923">
    <property type="entry name" value="RCC1-like_dom"/>
</dbReference>
<dbReference type="Gene3D" id="3.90.1750.10">
    <property type="entry name" value="Hect, E3 ligase catalytic domains"/>
    <property type="match status" value="1"/>
</dbReference>
<protein>
    <submittedName>
        <fullName evidence="7">HECT domain-containing protein</fullName>
    </submittedName>
</protein>
<feature type="region of interest" description="Disordered" evidence="5">
    <location>
        <begin position="607"/>
        <end position="653"/>
    </location>
</feature>
<feature type="compositionally biased region" description="Low complexity" evidence="5">
    <location>
        <begin position="1427"/>
        <end position="1446"/>
    </location>
</feature>
<proteinExistence type="predicted"/>
<evidence type="ECO:0000256" key="2">
    <source>
        <dbReference type="ARBA" id="ARBA00022786"/>
    </source>
</evidence>
<feature type="repeat" description="RCC1" evidence="4">
    <location>
        <begin position="2014"/>
        <end position="2065"/>
    </location>
</feature>